<accession>A0A645IHD3</accession>
<dbReference type="EMBL" id="VSSQ01107697">
    <property type="protein sequence ID" value="MPN46763.1"/>
    <property type="molecule type" value="Genomic_DNA"/>
</dbReference>
<evidence type="ECO:0000313" key="1">
    <source>
        <dbReference type="EMBL" id="MPN46763.1"/>
    </source>
</evidence>
<proteinExistence type="predicted"/>
<dbReference type="AlphaFoldDB" id="A0A645IHD3"/>
<name>A0A645IHD3_9ZZZZ</name>
<protein>
    <submittedName>
        <fullName evidence="1">Uncharacterized protein</fullName>
    </submittedName>
</protein>
<reference evidence="1" key="1">
    <citation type="submission" date="2019-08" db="EMBL/GenBank/DDBJ databases">
        <authorList>
            <person name="Kucharzyk K."/>
            <person name="Murdoch R.W."/>
            <person name="Higgins S."/>
            <person name="Loffler F."/>
        </authorList>
    </citation>
    <scope>NUCLEOTIDE SEQUENCE</scope>
</reference>
<organism evidence="1">
    <name type="scientific">bioreactor metagenome</name>
    <dbReference type="NCBI Taxonomy" id="1076179"/>
    <lineage>
        <taxon>unclassified sequences</taxon>
        <taxon>metagenomes</taxon>
        <taxon>ecological metagenomes</taxon>
    </lineage>
</organism>
<sequence>MKARVDKSYPQKPVQTIAYRYSVPDDLIEVKRLLSDKIWEIRKFQNRPDDEIPACSKEDRWERDEKWAIMKKGRKSAVKLCTTFEEANLLLDSYGTDHYIEHRPGTPTKCLDYCTVCDHCSFYREYVKGLEQEGGVA</sequence>
<gene>
    <name evidence="1" type="ORF">SDC9_194361</name>
</gene>
<comment type="caution">
    <text evidence="1">The sequence shown here is derived from an EMBL/GenBank/DDBJ whole genome shotgun (WGS) entry which is preliminary data.</text>
</comment>